<organism evidence="1 2">
    <name type="scientific">Panagrolaimus sp. ES5</name>
    <dbReference type="NCBI Taxonomy" id="591445"/>
    <lineage>
        <taxon>Eukaryota</taxon>
        <taxon>Metazoa</taxon>
        <taxon>Ecdysozoa</taxon>
        <taxon>Nematoda</taxon>
        <taxon>Chromadorea</taxon>
        <taxon>Rhabditida</taxon>
        <taxon>Tylenchina</taxon>
        <taxon>Panagrolaimomorpha</taxon>
        <taxon>Panagrolaimoidea</taxon>
        <taxon>Panagrolaimidae</taxon>
        <taxon>Panagrolaimus</taxon>
    </lineage>
</organism>
<reference evidence="2" key="1">
    <citation type="submission" date="2022-11" db="UniProtKB">
        <authorList>
            <consortium name="WormBaseParasite"/>
        </authorList>
    </citation>
    <scope>IDENTIFICATION</scope>
</reference>
<accession>A0AC34FSD8</accession>
<proteinExistence type="predicted"/>
<dbReference type="Proteomes" id="UP000887579">
    <property type="component" value="Unplaced"/>
</dbReference>
<protein>
    <submittedName>
        <fullName evidence="2">Uncharacterized protein</fullName>
    </submittedName>
</protein>
<name>A0AC34FSD8_9BILA</name>
<evidence type="ECO:0000313" key="2">
    <source>
        <dbReference type="WBParaSite" id="ES5_v2.g20351.t1"/>
    </source>
</evidence>
<sequence length="153" mass="17159">MALSSSIALVNITVERQLHSSNFDEFVNSPESFHEQSYISFLSVCTDINQLLSLYGPIDLEYQWSFTADKNSYHISNIKSKNCSILWQAPYPGNYKIYLEAKHTGSSDILFRGSSKAKIHDYWVVAIGDSFASGEGNPDKSLLEGDHVKWISG</sequence>
<evidence type="ECO:0000313" key="1">
    <source>
        <dbReference type="Proteomes" id="UP000887579"/>
    </source>
</evidence>
<dbReference type="WBParaSite" id="ES5_v2.g20351.t1">
    <property type="protein sequence ID" value="ES5_v2.g20351.t1"/>
    <property type="gene ID" value="ES5_v2.g20351"/>
</dbReference>